<protein>
    <submittedName>
        <fullName evidence="9">Carbohydrate ABC transporter permease</fullName>
    </submittedName>
</protein>
<comment type="subcellular location">
    <subcellularLocation>
        <location evidence="1">Cell membrane</location>
        <topology evidence="1">Multi-pass membrane protein</topology>
    </subcellularLocation>
</comment>
<keyword evidence="4 7" id="KW-0812">Transmembrane</keyword>
<feature type="transmembrane region" description="Helical" evidence="7">
    <location>
        <begin position="143"/>
        <end position="163"/>
    </location>
</feature>
<keyword evidence="5 7" id="KW-1133">Transmembrane helix</keyword>
<evidence type="ECO:0000256" key="1">
    <source>
        <dbReference type="ARBA" id="ARBA00004651"/>
    </source>
</evidence>
<gene>
    <name evidence="9" type="ORF">IAA66_10300</name>
</gene>
<evidence type="ECO:0000313" key="10">
    <source>
        <dbReference type="Proteomes" id="UP000886819"/>
    </source>
</evidence>
<dbReference type="PANTHER" id="PTHR43744">
    <property type="entry name" value="ABC TRANSPORTER PERMEASE PROTEIN MG189-RELATED-RELATED"/>
    <property type="match status" value="1"/>
</dbReference>
<proteinExistence type="predicted"/>
<dbReference type="Proteomes" id="UP000886819">
    <property type="component" value="Unassembled WGS sequence"/>
</dbReference>
<feature type="transmembrane region" description="Helical" evidence="7">
    <location>
        <begin position="184"/>
        <end position="209"/>
    </location>
</feature>
<dbReference type="PROSITE" id="PS50928">
    <property type="entry name" value="ABC_TM1"/>
    <property type="match status" value="1"/>
</dbReference>
<evidence type="ECO:0000259" key="8">
    <source>
        <dbReference type="PROSITE" id="PS50928"/>
    </source>
</evidence>
<keyword evidence="2" id="KW-0813">Transport</keyword>
<feature type="transmembrane region" description="Helical" evidence="7">
    <location>
        <begin position="12"/>
        <end position="37"/>
    </location>
</feature>
<evidence type="ECO:0000256" key="5">
    <source>
        <dbReference type="ARBA" id="ARBA00022989"/>
    </source>
</evidence>
<dbReference type="Gene3D" id="1.10.3720.10">
    <property type="entry name" value="MetI-like"/>
    <property type="match status" value="1"/>
</dbReference>
<keyword evidence="6 7" id="KW-0472">Membrane</keyword>
<evidence type="ECO:0000256" key="4">
    <source>
        <dbReference type="ARBA" id="ARBA00022692"/>
    </source>
</evidence>
<dbReference type="InterPro" id="IPR035906">
    <property type="entry name" value="MetI-like_sf"/>
</dbReference>
<dbReference type="CDD" id="cd06261">
    <property type="entry name" value="TM_PBP2"/>
    <property type="match status" value="1"/>
</dbReference>
<dbReference type="GO" id="GO:0055085">
    <property type="term" value="P:transmembrane transport"/>
    <property type="evidence" value="ECO:0007669"/>
    <property type="project" value="InterPro"/>
</dbReference>
<name>A0A9D1CJL8_9FIRM</name>
<keyword evidence="3" id="KW-1003">Cell membrane</keyword>
<dbReference type="AlphaFoldDB" id="A0A9D1CJL8"/>
<comment type="caution">
    <text evidence="9">The sequence shown here is derived from an EMBL/GenBank/DDBJ whole genome shotgun (WGS) entry which is preliminary data.</text>
</comment>
<sequence length="290" mass="32719">MKRRSIGAGNLLFDVFVYLVMFFVLFCCLVPFLYMLAVSFSGRKPLVNGEVFLWPKEFTLDSYKQIFTYPNFFRAYGNTFLYAIAGTAIALVMTSLMAYPLSKKNLWGNRFFTKMVVVTMFFSGGLIPNYLLINTLRLAGTRFAILIPFAINSFNLIILINFFRSIPEEIEEAALIDGLGYFSILWRIVMPLSTAAVATIGLYYAVFFWNDWFNSLLYLRSDQYPVMMILRNIVNGTMVIGTGEGASEKTTIAISIKSAVIITSTVPIVVVYPFLQRFFVKGITIGGVKG</sequence>
<dbReference type="EMBL" id="DVFI01000143">
    <property type="protein sequence ID" value="HIQ63950.1"/>
    <property type="molecule type" value="Genomic_DNA"/>
</dbReference>
<evidence type="ECO:0000313" key="9">
    <source>
        <dbReference type="EMBL" id="HIQ63950.1"/>
    </source>
</evidence>
<feature type="transmembrane region" description="Helical" evidence="7">
    <location>
        <begin position="252"/>
        <end position="275"/>
    </location>
</feature>
<feature type="transmembrane region" description="Helical" evidence="7">
    <location>
        <begin position="111"/>
        <end position="131"/>
    </location>
</feature>
<dbReference type="PANTHER" id="PTHR43744:SF9">
    <property type="entry name" value="POLYGALACTURONAN_RHAMNOGALACTURONAN TRANSPORT SYSTEM PERMEASE PROTEIN YTCP"/>
    <property type="match status" value="1"/>
</dbReference>
<dbReference type="GO" id="GO:0005886">
    <property type="term" value="C:plasma membrane"/>
    <property type="evidence" value="ECO:0007669"/>
    <property type="project" value="UniProtKB-SubCell"/>
</dbReference>
<evidence type="ECO:0000256" key="2">
    <source>
        <dbReference type="ARBA" id="ARBA00022448"/>
    </source>
</evidence>
<reference evidence="9" key="1">
    <citation type="submission" date="2020-10" db="EMBL/GenBank/DDBJ databases">
        <authorList>
            <person name="Gilroy R."/>
        </authorList>
    </citation>
    <scope>NUCLEOTIDE SEQUENCE</scope>
    <source>
        <strain evidence="9">ChiHile30-977</strain>
    </source>
</reference>
<evidence type="ECO:0000256" key="6">
    <source>
        <dbReference type="ARBA" id="ARBA00023136"/>
    </source>
</evidence>
<dbReference type="InterPro" id="IPR000515">
    <property type="entry name" value="MetI-like"/>
</dbReference>
<feature type="transmembrane region" description="Helical" evidence="7">
    <location>
        <begin position="80"/>
        <end position="99"/>
    </location>
</feature>
<reference evidence="9" key="2">
    <citation type="journal article" date="2021" name="PeerJ">
        <title>Extensive microbial diversity within the chicken gut microbiome revealed by metagenomics and culture.</title>
        <authorList>
            <person name="Gilroy R."/>
            <person name="Ravi A."/>
            <person name="Getino M."/>
            <person name="Pursley I."/>
            <person name="Horton D.L."/>
            <person name="Alikhan N.F."/>
            <person name="Baker D."/>
            <person name="Gharbi K."/>
            <person name="Hall N."/>
            <person name="Watson M."/>
            <person name="Adriaenssens E.M."/>
            <person name="Foster-Nyarko E."/>
            <person name="Jarju S."/>
            <person name="Secka A."/>
            <person name="Antonio M."/>
            <person name="Oren A."/>
            <person name="Chaudhuri R.R."/>
            <person name="La Ragione R."/>
            <person name="Hildebrand F."/>
            <person name="Pallen M.J."/>
        </authorList>
    </citation>
    <scope>NUCLEOTIDE SEQUENCE</scope>
    <source>
        <strain evidence="9">ChiHile30-977</strain>
    </source>
</reference>
<dbReference type="SUPFAM" id="SSF161098">
    <property type="entry name" value="MetI-like"/>
    <property type="match status" value="1"/>
</dbReference>
<evidence type="ECO:0000256" key="3">
    <source>
        <dbReference type="ARBA" id="ARBA00022475"/>
    </source>
</evidence>
<evidence type="ECO:0000256" key="7">
    <source>
        <dbReference type="SAM" id="Phobius"/>
    </source>
</evidence>
<accession>A0A9D1CJL8</accession>
<organism evidence="9 10">
    <name type="scientific">Candidatus Avichristensenella intestinipullorum</name>
    <dbReference type="NCBI Taxonomy" id="2840693"/>
    <lineage>
        <taxon>Bacteria</taxon>
        <taxon>Bacillati</taxon>
        <taxon>Bacillota</taxon>
        <taxon>Clostridia</taxon>
        <taxon>Candidatus Avichristensenella</taxon>
    </lineage>
</organism>
<feature type="domain" description="ABC transmembrane type-1" evidence="8">
    <location>
        <begin position="76"/>
        <end position="273"/>
    </location>
</feature>